<dbReference type="EMBL" id="CAJVRM010000028">
    <property type="protein sequence ID" value="CAG8971786.1"/>
    <property type="molecule type" value="Genomic_DNA"/>
</dbReference>
<dbReference type="Pfam" id="PF10537">
    <property type="entry name" value="WAC_Acf1_DNA_bd"/>
    <property type="match status" value="1"/>
</dbReference>
<gene>
    <name evidence="9" type="ORF">HYALB_00001895</name>
</gene>
<feature type="compositionally biased region" description="Basic and acidic residues" evidence="6">
    <location>
        <begin position="376"/>
        <end position="390"/>
    </location>
</feature>
<evidence type="ECO:0000259" key="7">
    <source>
        <dbReference type="PROSITE" id="PS50827"/>
    </source>
</evidence>
<feature type="compositionally biased region" description="Low complexity" evidence="6">
    <location>
        <begin position="282"/>
        <end position="298"/>
    </location>
</feature>
<protein>
    <submittedName>
        <fullName evidence="9">Uncharacterized protein</fullName>
    </submittedName>
</protein>
<name>A0A9N9LFS1_9HELO</name>
<dbReference type="PANTHER" id="PTHR32075">
    <property type="entry name" value="ISWI CHROMATIN-REMODELING COMPLEX SUBUNIT YPL216W-RELATED"/>
    <property type="match status" value="1"/>
</dbReference>
<feature type="compositionally biased region" description="Acidic residues" evidence="6">
    <location>
        <begin position="715"/>
        <end position="733"/>
    </location>
</feature>
<dbReference type="GO" id="GO:0005634">
    <property type="term" value="C:nucleus"/>
    <property type="evidence" value="ECO:0007669"/>
    <property type="project" value="UniProtKB-SubCell"/>
</dbReference>
<evidence type="ECO:0000256" key="2">
    <source>
        <dbReference type="ARBA" id="ARBA00023054"/>
    </source>
</evidence>
<dbReference type="InterPro" id="IPR018501">
    <property type="entry name" value="DDT_dom"/>
</dbReference>
<feature type="region of interest" description="Disordered" evidence="6">
    <location>
        <begin position="995"/>
        <end position="1039"/>
    </location>
</feature>
<dbReference type="GO" id="GO:0031509">
    <property type="term" value="P:subtelomeric heterochromatin formation"/>
    <property type="evidence" value="ECO:0007669"/>
    <property type="project" value="TreeGrafter"/>
</dbReference>
<dbReference type="Proteomes" id="UP000701801">
    <property type="component" value="Unassembled WGS sequence"/>
</dbReference>
<proteinExistence type="predicted"/>
<feature type="region of interest" description="Disordered" evidence="6">
    <location>
        <begin position="273"/>
        <end position="400"/>
    </location>
</feature>
<dbReference type="OrthoDB" id="332390at2759"/>
<reference evidence="9" key="1">
    <citation type="submission" date="2021-07" db="EMBL/GenBank/DDBJ databases">
        <authorList>
            <person name="Durling M."/>
        </authorList>
    </citation>
    <scope>NUCLEOTIDE SEQUENCE</scope>
</reference>
<evidence type="ECO:0000256" key="5">
    <source>
        <dbReference type="SAM" id="Coils"/>
    </source>
</evidence>
<evidence type="ECO:0000256" key="1">
    <source>
        <dbReference type="ARBA" id="ARBA00004123"/>
    </source>
</evidence>
<feature type="compositionally biased region" description="Basic and acidic residues" evidence="6">
    <location>
        <begin position="995"/>
        <end position="1004"/>
    </location>
</feature>
<keyword evidence="3 4" id="KW-0539">Nucleus</keyword>
<feature type="compositionally biased region" description="Pro residues" evidence="6">
    <location>
        <begin position="299"/>
        <end position="311"/>
    </location>
</feature>
<evidence type="ECO:0000256" key="4">
    <source>
        <dbReference type="PROSITE-ProRule" id="PRU00475"/>
    </source>
</evidence>
<comment type="caution">
    <text evidence="9">The sequence shown here is derived from an EMBL/GenBank/DDBJ whole genome shotgun (WGS) entry which is preliminary data.</text>
</comment>
<dbReference type="GO" id="GO:0000781">
    <property type="term" value="C:chromosome, telomeric region"/>
    <property type="evidence" value="ECO:0007669"/>
    <property type="project" value="GOC"/>
</dbReference>
<dbReference type="GO" id="GO:0000785">
    <property type="term" value="C:chromatin"/>
    <property type="evidence" value="ECO:0007669"/>
    <property type="project" value="UniProtKB-ARBA"/>
</dbReference>
<keyword evidence="2 5" id="KW-0175">Coiled coil</keyword>
<feature type="compositionally biased region" description="Basic and acidic residues" evidence="6">
    <location>
        <begin position="962"/>
        <end position="979"/>
    </location>
</feature>
<dbReference type="InterPro" id="IPR013136">
    <property type="entry name" value="WSTF_Acf1_Cbp146"/>
</dbReference>
<feature type="region of interest" description="Disordered" evidence="6">
    <location>
        <begin position="952"/>
        <end position="979"/>
    </location>
</feature>
<evidence type="ECO:0000256" key="6">
    <source>
        <dbReference type="SAM" id="MobiDB-lite"/>
    </source>
</evidence>
<evidence type="ECO:0000313" key="9">
    <source>
        <dbReference type="EMBL" id="CAG8971786.1"/>
    </source>
</evidence>
<feature type="domain" description="WAC" evidence="8">
    <location>
        <begin position="22"/>
        <end position="131"/>
    </location>
</feature>
<accession>A0A9N9LFS1</accession>
<dbReference type="InterPro" id="IPR028941">
    <property type="entry name" value="WHIM2_dom"/>
</dbReference>
<comment type="subcellular location">
    <subcellularLocation>
        <location evidence="1 4">Nucleus</location>
    </subcellularLocation>
</comment>
<feature type="compositionally biased region" description="Basic and acidic residues" evidence="6">
    <location>
        <begin position="1018"/>
        <end position="1029"/>
    </location>
</feature>
<dbReference type="Pfam" id="PF15612">
    <property type="entry name" value="WHIM1"/>
    <property type="match status" value="1"/>
</dbReference>
<feature type="region of interest" description="Disordered" evidence="6">
    <location>
        <begin position="230"/>
        <end position="261"/>
    </location>
</feature>
<dbReference type="Pfam" id="PF02791">
    <property type="entry name" value="DDT"/>
    <property type="match status" value="1"/>
</dbReference>
<sequence>MVLYKRKPVPYAKNPKIENEDQEVWLVPQTGEIFIDYEAYLARMDFYKQRKFICPITGHSQLSFFEALKSELAGAEEVEQAFPEALKGPILRRVQFQTISRIDTLVDLIYDEFKADYYPGEAVMVHVVTGERLKGIVRDKTRFGSKVMPDGTVSPPFSRYFVSLDNRPNEEAVVDDQHIIRDRKIFTKQVLRSFIKKTVEREAWTGAPWLVKEKVANLWHIDTRIPPHLRQESKIAERKQNQAQKRSGPDYDGMAGSFQGNAGQQARLPELKPAPKSHKSKAQQSQIKSKQQPSLNPAPAQPIPNLNPNPALPVLNQGIPPQFAPPPPFVSHTFPAGAPSQAGPHYANFQNNTPFGFAPLAALPQPPPPPPPPKYPIEDLKLSPRPDAPKRPPLKFFSQDSPSGVIRKGNGIRMKSVGAFLEAWNTLNVYCTVFKLDSFTFDDFVEAMQFSSEDVDCELFVEIHCAVLKVLVDSEAEGGEINVELPQMKVEGEEDEDEEPTSEAEPSPQPEIKPRGRATRSSLAKAEAEAAEAARLEAEANPEPAEEEVKILHRAADMQVEVNWIDRLRKRDFKNGGWEIIVVGLLHQLSKGARAQGQYDTLLEHLAPLNLEPTPETARAQYAKLDINERISILQTLCLLTAETKGVRGYMEENSEVMTDIRKQKITFQRERKQLMEELRLLNEERKIQLPTNMPPSPVQEPKTISNGDTAMTGVEEEIQDSVEDEMNTDDDPSQIGRSLRRGIDRENERKRKREAEQEKKERAEAEAKMPKQSKQFTKLLKDIKKKEDAIREAEEKITDLENDLREADCPRTKVLGKDRFWNRYYWFERNGMPFEGLPETSTDKAGYANGCIWVQGPDDMERLGYIEMKEEWQKEYVSMFNMSVPERKVLEEGSTNVFNARQWGYYEDPQAVDGLIKWLDVRGINEVKLSKELKSYRDRIVKHMEMRKEYLNPSEEESVESDNKRTSTRKKEVHADHSTHRCLSWYNSMAMKELGHLHSEQPRSRKPTKKVVPPPVEEERQTRGEAKGKGKKKRALDD</sequence>
<feature type="compositionally biased region" description="Basic and acidic residues" evidence="6">
    <location>
        <begin position="230"/>
        <end position="240"/>
    </location>
</feature>
<dbReference type="PROSITE" id="PS51136">
    <property type="entry name" value="WAC"/>
    <property type="match status" value="1"/>
</dbReference>
<evidence type="ECO:0000313" key="10">
    <source>
        <dbReference type="Proteomes" id="UP000701801"/>
    </source>
</evidence>
<feature type="compositionally biased region" description="Pro residues" evidence="6">
    <location>
        <begin position="364"/>
        <end position="375"/>
    </location>
</feature>
<dbReference type="PANTHER" id="PTHR32075:SF6">
    <property type="entry name" value="ISWI CHROMATIN-REMODELING COMPLEX SUBUNIT YPL216W-RELATED"/>
    <property type="match status" value="1"/>
</dbReference>
<feature type="compositionally biased region" description="Basic residues" evidence="6">
    <location>
        <begin position="1030"/>
        <end position="1039"/>
    </location>
</feature>
<feature type="region of interest" description="Disordered" evidence="6">
    <location>
        <begin position="482"/>
        <end position="522"/>
    </location>
</feature>
<evidence type="ECO:0000256" key="3">
    <source>
        <dbReference type="ARBA" id="ARBA00023242"/>
    </source>
</evidence>
<dbReference type="InterPro" id="IPR028942">
    <property type="entry name" value="WHIM1_dom"/>
</dbReference>
<dbReference type="PROSITE" id="PS50827">
    <property type="entry name" value="DDT"/>
    <property type="match status" value="1"/>
</dbReference>
<dbReference type="AlphaFoldDB" id="A0A9N9LFS1"/>
<organism evidence="9 10">
    <name type="scientific">Hymenoscyphus albidus</name>
    <dbReference type="NCBI Taxonomy" id="595503"/>
    <lineage>
        <taxon>Eukaryota</taxon>
        <taxon>Fungi</taxon>
        <taxon>Dikarya</taxon>
        <taxon>Ascomycota</taxon>
        <taxon>Pezizomycotina</taxon>
        <taxon>Leotiomycetes</taxon>
        <taxon>Helotiales</taxon>
        <taxon>Helotiaceae</taxon>
        <taxon>Hymenoscyphus</taxon>
    </lineage>
</organism>
<feature type="compositionally biased region" description="Acidic residues" evidence="6">
    <location>
        <begin position="492"/>
        <end position="502"/>
    </location>
</feature>
<feature type="compositionally biased region" description="Basic and acidic residues" evidence="6">
    <location>
        <begin position="742"/>
        <end position="770"/>
    </location>
</feature>
<feature type="domain" description="DDT" evidence="7">
    <location>
        <begin position="414"/>
        <end position="477"/>
    </location>
</feature>
<keyword evidence="10" id="KW-1185">Reference proteome</keyword>
<feature type="region of interest" description="Disordered" evidence="6">
    <location>
        <begin position="686"/>
        <end position="774"/>
    </location>
</feature>
<feature type="coiled-coil region" evidence="5">
    <location>
        <begin position="658"/>
        <end position="685"/>
    </location>
</feature>
<evidence type="ECO:0000259" key="8">
    <source>
        <dbReference type="PROSITE" id="PS51136"/>
    </source>
</evidence>
<dbReference type="Pfam" id="PF15613">
    <property type="entry name" value="WSD"/>
    <property type="match status" value="1"/>
</dbReference>